<comment type="caution">
    <text evidence="4">The sequence shown here is derived from an EMBL/GenBank/DDBJ whole genome shotgun (WGS) entry which is preliminary data.</text>
</comment>
<protein>
    <submittedName>
        <fullName evidence="4">Type II and III secretion system protein</fullName>
    </submittedName>
</protein>
<evidence type="ECO:0000259" key="2">
    <source>
        <dbReference type="Pfam" id="PF00263"/>
    </source>
</evidence>
<feature type="domain" description="Type II/III secretion system secretin-like" evidence="2">
    <location>
        <begin position="392"/>
        <end position="571"/>
    </location>
</feature>
<dbReference type="PANTHER" id="PTHR30332:SF17">
    <property type="entry name" value="TYPE IV PILIATION SYSTEM PROTEIN DR_0774-RELATED"/>
    <property type="match status" value="1"/>
</dbReference>
<dbReference type="PROSITE" id="PS51257">
    <property type="entry name" value="PROKAR_LIPOPROTEIN"/>
    <property type="match status" value="1"/>
</dbReference>
<dbReference type="Gene3D" id="3.55.50.30">
    <property type="match status" value="1"/>
</dbReference>
<evidence type="ECO:0000313" key="4">
    <source>
        <dbReference type="EMBL" id="GHD61745.1"/>
    </source>
</evidence>
<dbReference type="PRINTS" id="PR00811">
    <property type="entry name" value="BCTERIALGSPD"/>
</dbReference>
<evidence type="ECO:0000256" key="1">
    <source>
        <dbReference type="SAM" id="MobiDB-lite"/>
    </source>
</evidence>
<name>A0ABQ3GYQ7_9NEIS</name>
<sequence>MAEARTLWPFAFVVALFGCAGSNGLTMSPTRHLSAAASTPVAAIPPTIGGLPPLPRPRPVPKTETYSVVVHKLPLAELLFALGRDAKINVDVHPDVAGVITLNAINQTLPQIMDRVSRQADIRWTLADGVLAVMPDTPYLKTYAIDYMNVSRNVKSAVNILNSVTSVGGNSTTSNTGATLTSSGGSDGGNTSSTQLEMASDHQFWRRLEGNLRILLGIADGGAAAVPGVAQQTVTQVATSAAATPQLAQQLALIEKNLAQAGKAQAETTALLAKITQPVAPVGSPLTAANQVMVHPETGMVTVRASHKDQLRVAEMLAAVQASASRQVLIEATIVEVALSNQYQAGVDWSRVATNGVNFAVQNIGTALAQAPFTAVSYSNPNHGFDMTVKMLEQFGRTRVLSSPKIIALNNQTALMKVVEEQVYFTITQQTNQNDSQTVTNLTSTLNTVPVGLVMQVTPQVAEDNTISLNVRPTITNISGYVADPAVALLAAQAKVSLQSLVPVLQVREFDSTLKVPSGQIAVLGGLIQDALDTDRSGIPGVSRIPVAGDLFSYRDDKVRKIELVVFLRPVAVKNASVDGDLSGLKSYLPGGDFFDQPQDQNLSAFQGGLTSLPGRVVQ</sequence>
<feature type="region of interest" description="Disordered" evidence="1">
    <location>
        <begin position="169"/>
        <end position="193"/>
    </location>
</feature>
<dbReference type="Pfam" id="PF07655">
    <property type="entry name" value="Secretin_N_2"/>
    <property type="match status" value="1"/>
</dbReference>
<reference evidence="5" key="1">
    <citation type="journal article" date="2019" name="Int. J. Syst. Evol. Microbiol.">
        <title>The Global Catalogue of Microorganisms (GCM) 10K type strain sequencing project: providing services to taxonomists for standard genome sequencing and annotation.</title>
        <authorList>
            <consortium name="The Broad Institute Genomics Platform"/>
            <consortium name="The Broad Institute Genome Sequencing Center for Infectious Disease"/>
            <person name="Wu L."/>
            <person name="Ma J."/>
        </authorList>
    </citation>
    <scope>NUCLEOTIDE SEQUENCE [LARGE SCALE GENOMIC DNA]</scope>
    <source>
        <strain evidence="5">KCTC 23701</strain>
    </source>
</reference>
<dbReference type="PANTHER" id="PTHR30332">
    <property type="entry name" value="PROBABLE GENERAL SECRETION PATHWAY PROTEIN D"/>
    <property type="match status" value="1"/>
</dbReference>
<dbReference type="EMBL" id="BMYO01000004">
    <property type="protein sequence ID" value="GHD61745.1"/>
    <property type="molecule type" value="Genomic_DNA"/>
</dbReference>
<dbReference type="InterPro" id="IPR050810">
    <property type="entry name" value="Bact_Secretion_Sys_Channel"/>
</dbReference>
<gene>
    <name evidence="4" type="ORF">GCM10007350_16570</name>
</gene>
<dbReference type="InterPro" id="IPR011514">
    <property type="entry name" value="Secretin_N_2"/>
</dbReference>
<evidence type="ECO:0000259" key="3">
    <source>
        <dbReference type="Pfam" id="PF07655"/>
    </source>
</evidence>
<dbReference type="Proteomes" id="UP000604737">
    <property type="component" value="Unassembled WGS sequence"/>
</dbReference>
<dbReference type="InterPro" id="IPR004846">
    <property type="entry name" value="T2SS/T3SS_dom"/>
</dbReference>
<proteinExistence type="predicted"/>
<evidence type="ECO:0000313" key="5">
    <source>
        <dbReference type="Proteomes" id="UP000604737"/>
    </source>
</evidence>
<dbReference type="RefSeq" id="WP_189459832.1">
    <property type="nucleotide sequence ID" value="NZ_BMYO01000004.1"/>
</dbReference>
<feature type="domain" description="Secretin N-terminal" evidence="3">
    <location>
        <begin position="141"/>
        <end position="222"/>
    </location>
</feature>
<dbReference type="Pfam" id="PF00263">
    <property type="entry name" value="Secretin"/>
    <property type="match status" value="1"/>
</dbReference>
<dbReference type="InterPro" id="IPR001775">
    <property type="entry name" value="GspD/PilQ"/>
</dbReference>
<accession>A0ABQ3GYQ7</accession>
<organism evidence="4 5">
    <name type="scientific">Jeongeupia chitinilytica</name>
    <dbReference type="NCBI Taxonomy" id="1041641"/>
    <lineage>
        <taxon>Bacteria</taxon>
        <taxon>Pseudomonadati</taxon>
        <taxon>Pseudomonadota</taxon>
        <taxon>Betaproteobacteria</taxon>
        <taxon>Neisseriales</taxon>
        <taxon>Chitinibacteraceae</taxon>
        <taxon>Jeongeupia</taxon>
    </lineage>
</organism>
<keyword evidence="5" id="KW-1185">Reference proteome</keyword>